<evidence type="ECO:0000313" key="2">
    <source>
        <dbReference type="EMBL" id="MDA3614215.1"/>
    </source>
</evidence>
<dbReference type="Pfam" id="PF00903">
    <property type="entry name" value="Glyoxalase"/>
    <property type="match status" value="1"/>
</dbReference>
<dbReference type="Gene3D" id="3.10.180.10">
    <property type="entry name" value="2,3-Dihydroxybiphenyl 1,2-Dioxygenase, domain 1"/>
    <property type="match status" value="1"/>
</dbReference>
<dbReference type="InterPro" id="IPR029068">
    <property type="entry name" value="Glyas_Bleomycin-R_OHBP_Dase"/>
</dbReference>
<sequence length="120" mass="14326">MKLNALRPMIWTDQFEQTIQFYTQILEFNIGGRNDTWGWASLYKDAVTIMIAKPNEHTPFDKPVFTGSFYFNTDDVEALWNRLKDKTNICYGIETFEWEMREFAIYDNNHYILQFGQSTE</sequence>
<proteinExistence type="predicted"/>
<dbReference type="InterPro" id="IPR004360">
    <property type="entry name" value="Glyas_Fos-R_dOase_dom"/>
</dbReference>
<evidence type="ECO:0000259" key="1">
    <source>
        <dbReference type="PROSITE" id="PS51819"/>
    </source>
</evidence>
<dbReference type="PROSITE" id="PS51819">
    <property type="entry name" value="VOC"/>
    <property type="match status" value="1"/>
</dbReference>
<dbReference type="EMBL" id="JAQGEF010000005">
    <property type="protein sequence ID" value="MDA3614215.1"/>
    <property type="molecule type" value="Genomic_DNA"/>
</dbReference>
<name>A0ABT4UH92_9BACT</name>
<dbReference type="InterPro" id="IPR037523">
    <property type="entry name" value="VOC_core"/>
</dbReference>
<dbReference type="RefSeq" id="WP_407030543.1">
    <property type="nucleotide sequence ID" value="NZ_JAQGEF010000005.1"/>
</dbReference>
<protein>
    <submittedName>
        <fullName evidence="2">VOC family protein</fullName>
    </submittedName>
</protein>
<organism evidence="2 3">
    <name type="scientific">Polluticaenibacter yanchengensis</name>
    <dbReference type="NCBI Taxonomy" id="3014562"/>
    <lineage>
        <taxon>Bacteria</taxon>
        <taxon>Pseudomonadati</taxon>
        <taxon>Bacteroidota</taxon>
        <taxon>Chitinophagia</taxon>
        <taxon>Chitinophagales</taxon>
        <taxon>Chitinophagaceae</taxon>
        <taxon>Polluticaenibacter</taxon>
    </lineage>
</organism>
<reference evidence="2 3" key="1">
    <citation type="submission" date="2022-12" db="EMBL/GenBank/DDBJ databases">
        <title>Chitinophagaceae gen. sp. nov., a new member of the family Chitinophagaceae, isolated from soil in a chemical factory.</title>
        <authorList>
            <person name="Ke Z."/>
        </authorList>
    </citation>
    <scope>NUCLEOTIDE SEQUENCE [LARGE SCALE GENOMIC DNA]</scope>
    <source>
        <strain evidence="2 3">LY-5</strain>
    </source>
</reference>
<dbReference type="Proteomes" id="UP001210231">
    <property type="component" value="Unassembled WGS sequence"/>
</dbReference>
<comment type="caution">
    <text evidence="2">The sequence shown here is derived from an EMBL/GenBank/DDBJ whole genome shotgun (WGS) entry which is preliminary data.</text>
</comment>
<dbReference type="SUPFAM" id="SSF54593">
    <property type="entry name" value="Glyoxalase/Bleomycin resistance protein/Dihydroxybiphenyl dioxygenase"/>
    <property type="match status" value="1"/>
</dbReference>
<evidence type="ECO:0000313" key="3">
    <source>
        <dbReference type="Proteomes" id="UP001210231"/>
    </source>
</evidence>
<accession>A0ABT4UH92</accession>
<keyword evidence="3" id="KW-1185">Reference proteome</keyword>
<feature type="domain" description="VOC" evidence="1">
    <location>
        <begin position="2"/>
        <end position="118"/>
    </location>
</feature>
<gene>
    <name evidence="2" type="ORF">O3P16_05310</name>
</gene>